<dbReference type="InterPro" id="IPR004565">
    <property type="entry name" value="OM_lipoprot_LolB"/>
</dbReference>
<protein>
    <recommendedName>
        <fullName evidence="4">Outer-membrane lipoprotein LolB</fullName>
    </recommendedName>
</protein>
<keyword evidence="5" id="KW-0813">Transport</keyword>
<evidence type="ECO:0000256" key="2">
    <source>
        <dbReference type="ARBA" id="ARBA00009696"/>
    </source>
</evidence>
<comment type="subcellular location">
    <subcellularLocation>
        <location evidence="1">Cell outer membrane</location>
        <topology evidence="1">Lipid-anchor</topology>
    </subcellularLocation>
</comment>
<gene>
    <name evidence="13" type="ORF">P873_03895</name>
</gene>
<name>A0A091BJS7_9GAMM</name>
<evidence type="ECO:0000256" key="10">
    <source>
        <dbReference type="ARBA" id="ARBA00023186"/>
    </source>
</evidence>
<evidence type="ECO:0000313" key="14">
    <source>
        <dbReference type="Proteomes" id="UP000029391"/>
    </source>
</evidence>
<dbReference type="InterPro" id="IPR029046">
    <property type="entry name" value="LolA/LolB/LppX"/>
</dbReference>
<evidence type="ECO:0000256" key="7">
    <source>
        <dbReference type="ARBA" id="ARBA00022927"/>
    </source>
</evidence>
<dbReference type="EMBL" id="AWXU01000009">
    <property type="protein sequence ID" value="KFN51049.1"/>
    <property type="molecule type" value="Genomic_DNA"/>
</dbReference>
<keyword evidence="6" id="KW-0732">Signal</keyword>
<dbReference type="Gene3D" id="2.50.20.10">
    <property type="entry name" value="Lipoprotein localisation LolA/LolB/LppX"/>
    <property type="match status" value="1"/>
</dbReference>
<evidence type="ECO:0000256" key="3">
    <source>
        <dbReference type="ARBA" id="ARBA00011245"/>
    </source>
</evidence>
<keyword evidence="7" id="KW-0653">Protein transport</keyword>
<dbReference type="GO" id="GO:0015031">
    <property type="term" value="P:protein transport"/>
    <property type="evidence" value="ECO:0007669"/>
    <property type="project" value="UniProtKB-KW"/>
</dbReference>
<organism evidence="13 14">
    <name type="scientific">Arenimonas composti TR7-09 = DSM 18010</name>
    <dbReference type="NCBI Taxonomy" id="1121013"/>
    <lineage>
        <taxon>Bacteria</taxon>
        <taxon>Pseudomonadati</taxon>
        <taxon>Pseudomonadota</taxon>
        <taxon>Gammaproteobacteria</taxon>
        <taxon>Lysobacterales</taxon>
        <taxon>Lysobacteraceae</taxon>
        <taxon>Arenimonas</taxon>
    </lineage>
</organism>
<keyword evidence="10" id="KW-0143">Chaperone</keyword>
<keyword evidence="14" id="KW-1185">Reference proteome</keyword>
<evidence type="ECO:0000256" key="6">
    <source>
        <dbReference type="ARBA" id="ARBA00022729"/>
    </source>
</evidence>
<accession>A0A091BJS7</accession>
<evidence type="ECO:0000256" key="1">
    <source>
        <dbReference type="ARBA" id="ARBA00004459"/>
    </source>
</evidence>
<evidence type="ECO:0000256" key="9">
    <source>
        <dbReference type="ARBA" id="ARBA00023139"/>
    </source>
</evidence>
<dbReference type="Pfam" id="PF03550">
    <property type="entry name" value="LolB"/>
    <property type="match status" value="1"/>
</dbReference>
<evidence type="ECO:0000256" key="4">
    <source>
        <dbReference type="ARBA" id="ARBA00016202"/>
    </source>
</evidence>
<keyword evidence="11" id="KW-0998">Cell outer membrane</keyword>
<evidence type="ECO:0000256" key="5">
    <source>
        <dbReference type="ARBA" id="ARBA00022448"/>
    </source>
</evidence>
<dbReference type="eggNOG" id="COG3017">
    <property type="taxonomic scope" value="Bacteria"/>
</dbReference>
<keyword evidence="8" id="KW-0472">Membrane</keyword>
<keyword evidence="9" id="KW-0564">Palmitate</keyword>
<comment type="similarity">
    <text evidence="2">Belongs to the LolB family.</text>
</comment>
<dbReference type="STRING" id="1121013.GCA_000426365_01366"/>
<dbReference type="Proteomes" id="UP000029391">
    <property type="component" value="Unassembled WGS sequence"/>
</dbReference>
<dbReference type="NCBIfam" id="TIGR00548">
    <property type="entry name" value="lolB"/>
    <property type="match status" value="1"/>
</dbReference>
<dbReference type="SUPFAM" id="SSF89392">
    <property type="entry name" value="Prokaryotic lipoproteins and lipoprotein localization factors"/>
    <property type="match status" value="1"/>
</dbReference>
<dbReference type="CDD" id="cd16326">
    <property type="entry name" value="LolB"/>
    <property type="match status" value="1"/>
</dbReference>
<keyword evidence="12" id="KW-0449">Lipoprotein</keyword>
<evidence type="ECO:0000313" key="13">
    <source>
        <dbReference type="EMBL" id="KFN51049.1"/>
    </source>
</evidence>
<dbReference type="GO" id="GO:0009279">
    <property type="term" value="C:cell outer membrane"/>
    <property type="evidence" value="ECO:0007669"/>
    <property type="project" value="UniProtKB-SubCell"/>
</dbReference>
<evidence type="ECO:0000256" key="8">
    <source>
        <dbReference type="ARBA" id="ARBA00023136"/>
    </source>
</evidence>
<evidence type="ECO:0000256" key="12">
    <source>
        <dbReference type="ARBA" id="ARBA00023288"/>
    </source>
</evidence>
<evidence type="ECO:0000256" key="11">
    <source>
        <dbReference type="ARBA" id="ARBA00023237"/>
    </source>
</evidence>
<sequence length="200" mass="21174">MILIAFALLLAACRHAPVRDGLGAEVPVGEAALLAAQSAREADLAEADHWRMQGRLAVQAGSDGGSGRIDWQQRGGDYRITLSAPVTRRSWVLESTGGRVTLSGLDGGPRSGSDAEALLAEATGWRLPLQALADWARGARSAGPARIAFAADGLPARIEQFGWTVEYREWLPGAPARPRRVFASEGGASVRLVVEAWGQP</sequence>
<dbReference type="AlphaFoldDB" id="A0A091BJS7"/>
<reference evidence="13 14" key="1">
    <citation type="submission" date="2013-09" db="EMBL/GenBank/DDBJ databases">
        <title>Genome sequencing of Arenimonas composti.</title>
        <authorList>
            <person name="Chen F."/>
            <person name="Wang G."/>
        </authorList>
    </citation>
    <scope>NUCLEOTIDE SEQUENCE [LARGE SCALE GENOMIC DNA]</scope>
    <source>
        <strain evidence="13 14">TR7-09</strain>
    </source>
</reference>
<proteinExistence type="inferred from homology"/>
<comment type="caution">
    <text evidence="13">The sequence shown here is derived from an EMBL/GenBank/DDBJ whole genome shotgun (WGS) entry which is preliminary data.</text>
</comment>
<comment type="subunit">
    <text evidence="3">Monomer.</text>
</comment>